<keyword evidence="2" id="KW-0472">Membrane</keyword>
<feature type="domain" description="Long Rib" evidence="5">
    <location>
        <begin position="950"/>
        <end position="1037"/>
    </location>
</feature>
<dbReference type="Gene3D" id="2.60.40.10">
    <property type="entry name" value="Immunoglobulins"/>
    <property type="match status" value="1"/>
</dbReference>
<feature type="region of interest" description="Disordered" evidence="1">
    <location>
        <begin position="960"/>
        <end position="980"/>
    </location>
</feature>
<feature type="compositionally biased region" description="Polar residues" evidence="1">
    <location>
        <begin position="1071"/>
        <end position="1094"/>
    </location>
</feature>
<keyword evidence="2" id="KW-1133">Transmembrane helix</keyword>
<dbReference type="Gene3D" id="2.60.120.260">
    <property type="entry name" value="Galactose-binding domain-like"/>
    <property type="match status" value="1"/>
</dbReference>
<dbReference type="Pfam" id="PF03644">
    <property type="entry name" value="Glyco_hydro_85"/>
    <property type="match status" value="1"/>
</dbReference>
<name>A0ABY8FY27_9ACTO</name>
<evidence type="ECO:0000256" key="1">
    <source>
        <dbReference type="SAM" id="MobiDB-lite"/>
    </source>
</evidence>
<keyword evidence="3" id="KW-0732">Signal</keyword>
<dbReference type="InterPro" id="IPR005201">
    <property type="entry name" value="TIM_ENGase"/>
</dbReference>
<proteinExistence type="predicted"/>
<reference evidence="6 7" key="1">
    <citation type="submission" date="2023-03" db="EMBL/GenBank/DDBJ databases">
        <title>Complete genome of Arcanobacterium canis strain DSM 25104 isolated in 2010 from a canine otitis externa in Germany.</title>
        <authorList>
            <person name="Borowiak M."/>
            <person name="Kreitlow A."/>
            <person name="Malorny B."/>
            <person name="Laemmler C."/>
            <person name="Prenger-Berninghoff E."/>
            <person name="Ploetz M."/>
            <person name="Abdulmawjood A."/>
        </authorList>
    </citation>
    <scope>NUCLEOTIDE SEQUENCE [LARGE SCALE GENOMIC DNA]</scope>
    <source>
        <strain evidence="6 7">DSM 25104</strain>
    </source>
</reference>
<evidence type="ECO:0000256" key="2">
    <source>
        <dbReference type="SAM" id="Phobius"/>
    </source>
</evidence>
<feature type="compositionally biased region" description="Pro residues" evidence="1">
    <location>
        <begin position="1047"/>
        <end position="1070"/>
    </location>
</feature>
<dbReference type="NCBIfam" id="TIGR01167">
    <property type="entry name" value="LPXTG_anchor"/>
    <property type="match status" value="1"/>
</dbReference>
<dbReference type="Pfam" id="PF18957">
    <property type="entry name" value="RibLong"/>
    <property type="match status" value="1"/>
</dbReference>
<evidence type="ECO:0000259" key="4">
    <source>
        <dbReference type="Pfam" id="PF03644"/>
    </source>
</evidence>
<keyword evidence="2" id="KW-0812">Transmembrane</keyword>
<gene>
    <name evidence="6" type="ORF">P7079_00135</name>
</gene>
<evidence type="ECO:0000313" key="7">
    <source>
        <dbReference type="Proteomes" id="UP001215216"/>
    </source>
</evidence>
<keyword evidence="7" id="KW-1185">Reference proteome</keyword>
<dbReference type="InterPro" id="IPR013783">
    <property type="entry name" value="Ig-like_fold"/>
</dbReference>
<feature type="domain" description="Cytosolic endo-beta-N-acetylglucosaminidase TIM barrel" evidence="4">
    <location>
        <begin position="120"/>
        <end position="459"/>
    </location>
</feature>
<dbReference type="InterPro" id="IPR044055">
    <property type="entry name" value="RibLong"/>
</dbReference>
<dbReference type="EMBL" id="CP121208">
    <property type="protein sequence ID" value="WFM83423.1"/>
    <property type="molecule type" value="Genomic_DNA"/>
</dbReference>
<dbReference type="Proteomes" id="UP001215216">
    <property type="component" value="Chromosome"/>
</dbReference>
<dbReference type="Gene3D" id="3.20.20.80">
    <property type="entry name" value="Glycosidases"/>
    <property type="match status" value="1"/>
</dbReference>
<evidence type="ECO:0000256" key="3">
    <source>
        <dbReference type="SAM" id="SignalP"/>
    </source>
</evidence>
<accession>A0ABY8FY27</accession>
<protein>
    <submittedName>
        <fullName evidence="6">Rib/alpha-like domain-containing protein</fullName>
    </submittedName>
</protein>
<feature type="chain" id="PRO_5046998657" evidence="3">
    <location>
        <begin position="35"/>
        <end position="1150"/>
    </location>
</feature>
<dbReference type="RefSeq" id="WP_278012818.1">
    <property type="nucleotide sequence ID" value="NZ_CP121208.1"/>
</dbReference>
<sequence length="1150" mass="123805">MAKQSTSRRGGRRALAISATAALTLTAFAAQANAADSVYPQGEYAVRSAQPINQGHRLQDVRDWSPETDPYAQFMRADIPLQPRIGHNSATQADPKLDGKSQIMLMQGDYGNSFFENFRANNDANEHTLQFWQYADYWSPWHGSASLTTPKSLYDPKSSDWRKRGFEFGIVDIPNPAWTNAAHRNGVKSIATIYFDPAFRPALTLEEAFEPGNKGYIVAQKLIEMAKFYGYDGYFLNDEETNFGEQKLKPFMKQLTDAGLYTQWYTNTGSQWDSVKAEWTGKGAKKVMDSVFLNYGWDESSAKTILGQIAQAKDDPFAQAFFGVEANQAKFQNLHPTAKGIRGLYVDKEKNHSPRASIALFTPSDFYQRDVLDANDGPKMNPLFQQAPFQWVVDGRQRLYFSGPTMNPASAEYDAKTSYPDLNANDITWPGVADFVPARSVISGSTFATNFSIGKGLSWWNGGKVTNSSEWSNMDSQALLPSWQWWTTGGGKLTADWDMGKNEKRSTFAGKPATIPFAAQGAYEGGNSLAIHGDTANDTVLNLFKTDLSVKKGSALELTFKKVSADAAPASVVLTLKGEKEPVILPLDSSKKAGEWTTAKLSLKDFAGKTVTSIGLKFGEAKGYQLNLGKLAVTDGRTAPAAPTGVEIRGVYDDGQLVLGWDKAKYGDVVNYRVSAVTAKGTSHLFDGFTDLAYIKDAPNRGKVTYQVQAVGKDGQLSAPTPVVFNGTGLPTKLTVDTTTSKINDLTFAAKPREVTVHWEGADAGKCTAIAHLQNRSADKLNTFSTTVDCAKGVATIPVPFLEGYTADVTVVPQGKTIGYTTRVNTHDGLAAPMPASDLVIKENGEYRFKNPTTRDWYKLVVSFKPEGGEAKVLRQHVRGGTIRTVGGADATTEDITVFRALPAATGTVIAELTDYAGNTTTQEFTIKDYKVTGMTPGPEAEPVLSDFIDVHYPPIDVTAGGKAQTSAPTSATGRALPKGTTFTSKDLPAFLSLAKDGTLSAKVAGDTKLASGSYEATIVVTFPDKSEKTIKVQVKLTVPKAVDPAPTTPADPTPTAPADPTPTAKPEPSPTASATTVPWTKLTPATPQKSNQGHKPGTVKPTQPDSSQDSQAPSGELSRTGASSGAMALAGLVAVIAGAVLVVRKRQMN</sequence>
<feature type="transmembrane region" description="Helical" evidence="2">
    <location>
        <begin position="1126"/>
        <end position="1144"/>
    </location>
</feature>
<feature type="compositionally biased region" description="Polar residues" evidence="1">
    <location>
        <begin position="964"/>
        <end position="973"/>
    </location>
</feature>
<feature type="region of interest" description="Disordered" evidence="1">
    <location>
        <begin position="1042"/>
        <end position="1122"/>
    </location>
</feature>
<dbReference type="PANTHER" id="PTHR13246:SF1">
    <property type="entry name" value="CYTOSOLIC ENDO-BETA-N-ACETYLGLUCOSAMINIDASE"/>
    <property type="match status" value="1"/>
</dbReference>
<dbReference type="PANTHER" id="PTHR13246">
    <property type="entry name" value="ENDO BETA N-ACETYLGLUCOSAMINIDASE"/>
    <property type="match status" value="1"/>
</dbReference>
<dbReference type="InterPro" id="IPR032979">
    <property type="entry name" value="ENGase"/>
</dbReference>
<evidence type="ECO:0000313" key="6">
    <source>
        <dbReference type="EMBL" id="WFM83423.1"/>
    </source>
</evidence>
<evidence type="ECO:0000259" key="5">
    <source>
        <dbReference type="Pfam" id="PF18957"/>
    </source>
</evidence>
<organism evidence="6 7">
    <name type="scientific">Arcanobacterium canis</name>
    <dbReference type="NCBI Taxonomy" id="999183"/>
    <lineage>
        <taxon>Bacteria</taxon>
        <taxon>Bacillati</taxon>
        <taxon>Actinomycetota</taxon>
        <taxon>Actinomycetes</taxon>
        <taxon>Actinomycetales</taxon>
        <taxon>Actinomycetaceae</taxon>
        <taxon>Arcanobacterium</taxon>
    </lineage>
</organism>
<feature type="compositionally biased region" description="Low complexity" evidence="1">
    <location>
        <begin position="1104"/>
        <end position="1115"/>
    </location>
</feature>
<feature type="signal peptide" evidence="3">
    <location>
        <begin position="1"/>
        <end position="34"/>
    </location>
</feature>